<dbReference type="Proteomes" id="UP000199392">
    <property type="component" value="Unassembled WGS sequence"/>
</dbReference>
<keyword evidence="3" id="KW-1185">Reference proteome</keyword>
<evidence type="ECO:0000259" key="1">
    <source>
        <dbReference type="Pfam" id="PF01425"/>
    </source>
</evidence>
<protein>
    <submittedName>
        <fullName evidence="2">Aspartyl-tRNA(Asn)/glutamyl-tRNA(Gln) amidotransferase subunit A</fullName>
    </submittedName>
</protein>
<dbReference type="PANTHER" id="PTHR11895">
    <property type="entry name" value="TRANSAMIDASE"/>
    <property type="match status" value="1"/>
</dbReference>
<dbReference type="Pfam" id="PF01425">
    <property type="entry name" value="Amidase"/>
    <property type="match status" value="1"/>
</dbReference>
<accession>A0A1I6VH73</accession>
<gene>
    <name evidence="2" type="ORF">SAMN04488050_11175</name>
</gene>
<dbReference type="AlphaFoldDB" id="A0A1I6VH73"/>
<dbReference type="PANTHER" id="PTHR11895:SF176">
    <property type="entry name" value="AMIDASE AMID-RELATED"/>
    <property type="match status" value="1"/>
</dbReference>
<sequence>MSPSSDPLARSLRETLADLAEGQTTSRQLVEACLTRIEQFQPVLNAFREVHAAEALAAADKCDRERASGTATGRLHGVPIAMKDMFHGDGESAGCGSVLRAGRVPPLTSTVRQRIDAAGAVVLGTTNMTEFAYGPTGQNAITGDVRNPWDPACISGGSSSGSAAAVAARASFAALGSDTAGSVRTPAALCGLTGLKPTHGRVSRAGAMPLSFSLDTIGPLTRDVADSALLLSILAGPDRRDPATLTAPGAFEDPFAEGTAPGRSDAPLAGLRIGRPLGYFDEDVPAHEAALLDQTAELLASLGATILSVPMPEQLPLWNSAGNILVWGEAFALHAADMAEGSALSPQTRGRLEMSLALGARDYLDAQRGRGSAVRDFCARVFSRCDVLLCPTVPGPTPLLSEVDVSGGSAMMKVLDGLTRLTRPANYLGLPALSLPIGMSRSGTPFSGQLIAPPWCEARLCRVGAAFQGASSWHRMAPPLDQAVAAHPNPKKGTL</sequence>
<dbReference type="Gene3D" id="3.90.1300.10">
    <property type="entry name" value="Amidase signature (AS) domain"/>
    <property type="match status" value="1"/>
</dbReference>
<dbReference type="OrthoDB" id="9777859at2"/>
<dbReference type="STRING" id="311180.SAMN04488050_11175"/>
<dbReference type="InterPro" id="IPR000120">
    <property type="entry name" value="Amidase"/>
</dbReference>
<dbReference type="RefSeq" id="WP_092428149.1">
    <property type="nucleotide sequence ID" value="NZ_FNCL01000011.1"/>
</dbReference>
<organism evidence="2 3">
    <name type="scientific">Alloyangia pacifica</name>
    <dbReference type="NCBI Taxonomy" id="311180"/>
    <lineage>
        <taxon>Bacteria</taxon>
        <taxon>Pseudomonadati</taxon>
        <taxon>Pseudomonadota</taxon>
        <taxon>Alphaproteobacteria</taxon>
        <taxon>Rhodobacterales</taxon>
        <taxon>Roseobacteraceae</taxon>
        <taxon>Alloyangia</taxon>
    </lineage>
</organism>
<evidence type="ECO:0000313" key="2">
    <source>
        <dbReference type="EMBL" id="SFT13010.1"/>
    </source>
</evidence>
<dbReference type="InterPro" id="IPR036928">
    <property type="entry name" value="AS_sf"/>
</dbReference>
<dbReference type="PROSITE" id="PS00571">
    <property type="entry name" value="AMIDASES"/>
    <property type="match status" value="1"/>
</dbReference>
<proteinExistence type="predicted"/>
<dbReference type="GO" id="GO:0016740">
    <property type="term" value="F:transferase activity"/>
    <property type="evidence" value="ECO:0007669"/>
    <property type="project" value="UniProtKB-KW"/>
</dbReference>
<keyword evidence="2" id="KW-0808">Transferase</keyword>
<evidence type="ECO:0000313" key="3">
    <source>
        <dbReference type="Proteomes" id="UP000199392"/>
    </source>
</evidence>
<dbReference type="InterPro" id="IPR023631">
    <property type="entry name" value="Amidase_dom"/>
</dbReference>
<dbReference type="EMBL" id="FOZW01000011">
    <property type="protein sequence ID" value="SFT13010.1"/>
    <property type="molecule type" value="Genomic_DNA"/>
</dbReference>
<feature type="domain" description="Amidase" evidence="1">
    <location>
        <begin position="29"/>
        <end position="461"/>
    </location>
</feature>
<name>A0A1I6VH73_9RHOB</name>
<reference evidence="3" key="1">
    <citation type="submission" date="2016-10" db="EMBL/GenBank/DDBJ databases">
        <authorList>
            <person name="Varghese N."/>
            <person name="Submissions S."/>
        </authorList>
    </citation>
    <scope>NUCLEOTIDE SEQUENCE [LARGE SCALE GENOMIC DNA]</scope>
    <source>
        <strain evidence="3">DSM 26894</strain>
    </source>
</reference>
<dbReference type="InterPro" id="IPR020556">
    <property type="entry name" value="Amidase_CS"/>
</dbReference>
<dbReference type="SUPFAM" id="SSF75304">
    <property type="entry name" value="Amidase signature (AS) enzymes"/>
    <property type="match status" value="1"/>
</dbReference>